<sequence>MAGLLLTFRQIVGAPAPERREPLLEEVLQCLFDVVADFKFLTKEMTLEMGKNVVIRVSQVRGIRSGKMVHLNFISSALAALAMCGRTLS</sequence>
<name>A0A016S426_9BILA</name>
<comment type="caution">
    <text evidence="1">The sequence shown here is derived from an EMBL/GenBank/DDBJ whole genome shotgun (WGS) entry which is preliminary data.</text>
</comment>
<gene>
    <name evidence="1" type="primary">Acey_s0302.g1859</name>
    <name evidence="1" type="ORF">Y032_0302g1859</name>
</gene>
<accession>A0A016S426</accession>
<dbReference type="Proteomes" id="UP000024635">
    <property type="component" value="Unassembled WGS sequence"/>
</dbReference>
<organism evidence="1 2">
    <name type="scientific">Ancylostoma ceylanicum</name>
    <dbReference type="NCBI Taxonomy" id="53326"/>
    <lineage>
        <taxon>Eukaryota</taxon>
        <taxon>Metazoa</taxon>
        <taxon>Ecdysozoa</taxon>
        <taxon>Nematoda</taxon>
        <taxon>Chromadorea</taxon>
        <taxon>Rhabditida</taxon>
        <taxon>Rhabditina</taxon>
        <taxon>Rhabditomorpha</taxon>
        <taxon>Strongyloidea</taxon>
        <taxon>Ancylostomatidae</taxon>
        <taxon>Ancylostomatinae</taxon>
        <taxon>Ancylostoma</taxon>
    </lineage>
</organism>
<proteinExistence type="predicted"/>
<dbReference type="AlphaFoldDB" id="A0A016S426"/>
<evidence type="ECO:0000313" key="2">
    <source>
        <dbReference type="Proteomes" id="UP000024635"/>
    </source>
</evidence>
<reference evidence="2" key="1">
    <citation type="journal article" date="2015" name="Nat. Genet.">
        <title>The genome and transcriptome of the zoonotic hookworm Ancylostoma ceylanicum identify infection-specific gene families.</title>
        <authorList>
            <person name="Schwarz E.M."/>
            <person name="Hu Y."/>
            <person name="Antoshechkin I."/>
            <person name="Miller M.M."/>
            <person name="Sternberg P.W."/>
            <person name="Aroian R.V."/>
        </authorList>
    </citation>
    <scope>NUCLEOTIDE SEQUENCE</scope>
    <source>
        <strain evidence="2">HY135</strain>
    </source>
</reference>
<protein>
    <submittedName>
        <fullName evidence="1">Uncharacterized protein</fullName>
    </submittedName>
</protein>
<keyword evidence="2" id="KW-1185">Reference proteome</keyword>
<evidence type="ECO:0000313" key="1">
    <source>
        <dbReference type="EMBL" id="EYB85231.1"/>
    </source>
</evidence>
<dbReference type="EMBL" id="JARK01001638">
    <property type="protein sequence ID" value="EYB85231.1"/>
    <property type="molecule type" value="Genomic_DNA"/>
</dbReference>